<evidence type="ECO:0000256" key="1">
    <source>
        <dbReference type="SAM" id="Coils"/>
    </source>
</evidence>
<protein>
    <recommendedName>
        <fullName evidence="3">3-keto-disaccharide hydrolase domain-containing protein</fullName>
    </recommendedName>
</protein>
<gene>
    <name evidence="2" type="ORF">S03H2_10880</name>
</gene>
<dbReference type="Gene3D" id="2.60.120.560">
    <property type="entry name" value="Exo-inulinase, domain 1"/>
    <property type="match status" value="1"/>
</dbReference>
<dbReference type="InterPro" id="IPR028994">
    <property type="entry name" value="Integrin_alpha_N"/>
</dbReference>
<organism evidence="2">
    <name type="scientific">marine sediment metagenome</name>
    <dbReference type="NCBI Taxonomy" id="412755"/>
    <lineage>
        <taxon>unclassified sequences</taxon>
        <taxon>metagenomes</taxon>
        <taxon>ecological metagenomes</taxon>
    </lineage>
</organism>
<proteinExistence type="predicted"/>
<comment type="caution">
    <text evidence="2">The sequence shown here is derived from an EMBL/GenBank/DDBJ whole genome shotgun (WGS) entry which is preliminary data.</text>
</comment>
<sequence>MSEDDVLMRDTFESLRPGPIREAVDGPFREMHAQPASAEDNLGGWESRFGWWSLPKDAWRLVVSAERSPGGGPQGRFVESRLTATVYDNIWLAKGDLAWRDVAVETTVTLLPPGDGWGGPAGLLFRFQDSRRHYAACVDEDGRAKILKRHGTGWDVLASAPASIETGEAFGIRVVMEGARLRASIGPVELQAEDGEFTHGCVGFVGARPARFGPVTVTALRGERDRLEAECRDAASRLEIKRKRYGKAVPWRKLDTRGFGSGRRIRLGDLTGDGRLDFLLLQIDPERPPALGCMTAMSADGEVLWQLGQPRPAPEIELSADGPAQVHDIDGDGRCEV</sequence>
<name>X1G0I5_9ZZZZ</name>
<dbReference type="SUPFAM" id="SSF69318">
    <property type="entry name" value="Integrin alpha N-terminal domain"/>
    <property type="match status" value="1"/>
</dbReference>
<feature type="coiled-coil region" evidence="1">
    <location>
        <begin position="217"/>
        <end position="244"/>
    </location>
</feature>
<keyword evidence="1" id="KW-0175">Coiled coil</keyword>
<evidence type="ECO:0000313" key="2">
    <source>
        <dbReference type="EMBL" id="GAH38320.1"/>
    </source>
</evidence>
<reference evidence="2" key="1">
    <citation type="journal article" date="2014" name="Front. Microbiol.">
        <title>High frequency of phylogenetically diverse reductive dehalogenase-homologous genes in deep subseafloor sedimentary metagenomes.</title>
        <authorList>
            <person name="Kawai M."/>
            <person name="Futagami T."/>
            <person name="Toyoda A."/>
            <person name="Takaki Y."/>
            <person name="Nishi S."/>
            <person name="Hori S."/>
            <person name="Arai W."/>
            <person name="Tsubouchi T."/>
            <person name="Morono Y."/>
            <person name="Uchiyama I."/>
            <person name="Ito T."/>
            <person name="Fujiyama A."/>
            <person name="Inagaki F."/>
            <person name="Takami H."/>
        </authorList>
    </citation>
    <scope>NUCLEOTIDE SEQUENCE</scope>
    <source>
        <strain evidence="2">Expedition CK06-06</strain>
    </source>
</reference>
<dbReference type="AlphaFoldDB" id="X1G0I5"/>
<accession>X1G0I5</accession>
<dbReference type="EMBL" id="BARU01005571">
    <property type="protein sequence ID" value="GAH38320.1"/>
    <property type="molecule type" value="Genomic_DNA"/>
</dbReference>
<feature type="non-terminal residue" evidence="2">
    <location>
        <position position="337"/>
    </location>
</feature>
<evidence type="ECO:0008006" key="3">
    <source>
        <dbReference type="Google" id="ProtNLM"/>
    </source>
</evidence>